<dbReference type="NCBIfam" id="TIGR00689">
    <property type="entry name" value="rpiB_lacA_lacB"/>
    <property type="match status" value="1"/>
</dbReference>
<dbReference type="NCBIfam" id="TIGR01120">
    <property type="entry name" value="rpiB"/>
    <property type="match status" value="1"/>
</dbReference>
<dbReference type="InterPro" id="IPR036569">
    <property type="entry name" value="RpiB_LacA_LacB_sf"/>
</dbReference>
<dbReference type="Pfam" id="PF02502">
    <property type="entry name" value="LacAB_rpiB"/>
    <property type="match status" value="1"/>
</dbReference>
<feature type="binding site" evidence="4">
    <location>
        <position position="133"/>
    </location>
    <ligand>
        <name>D-ribulose 5-phosphate</name>
        <dbReference type="ChEBI" id="CHEBI:58121"/>
    </ligand>
</feature>
<organism evidence="5 6">
    <name type="scientific">Minwuia thermotolerans</name>
    <dbReference type="NCBI Taxonomy" id="2056226"/>
    <lineage>
        <taxon>Bacteria</taxon>
        <taxon>Pseudomonadati</taxon>
        <taxon>Pseudomonadota</taxon>
        <taxon>Alphaproteobacteria</taxon>
        <taxon>Minwuiales</taxon>
        <taxon>Minwuiaceae</taxon>
        <taxon>Minwuia</taxon>
    </lineage>
</organism>
<protein>
    <submittedName>
        <fullName evidence="5">Ribose 5-phosphate isomerase B</fullName>
    </submittedName>
</protein>
<feature type="active site" description="Proton acceptor" evidence="3">
    <location>
        <position position="66"/>
    </location>
</feature>
<dbReference type="EMBL" id="PHIG01000039">
    <property type="protein sequence ID" value="PJK28685.1"/>
    <property type="molecule type" value="Genomic_DNA"/>
</dbReference>
<gene>
    <name evidence="5" type="primary">rpiB</name>
    <name evidence="5" type="ORF">CVT23_15190</name>
</gene>
<keyword evidence="2 5" id="KW-0413">Isomerase</keyword>
<dbReference type="Gene3D" id="3.40.1400.10">
    <property type="entry name" value="Sugar-phosphate isomerase, RpiB/LacA/LacB"/>
    <property type="match status" value="1"/>
</dbReference>
<comment type="caution">
    <text evidence="5">The sequence shown here is derived from an EMBL/GenBank/DDBJ whole genome shotgun (WGS) entry which is preliminary data.</text>
</comment>
<dbReference type="NCBIfam" id="NF004051">
    <property type="entry name" value="PRK05571.1"/>
    <property type="match status" value="1"/>
</dbReference>
<feature type="binding site" evidence="4">
    <location>
        <position position="100"/>
    </location>
    <ligand>
        <name>D-ribulose 5-phosphate</name>
        <dbReference type="ChEBI" id="CHEBI:58121"/>
    </ligand>
</feature>
<accession>A0A2M9FYZ6</accession>
<feature type="active site" description="Proton donor" evidence="3">
    <location>
        <position position="99"/>
    </location>
</feature>
<keyword evidence="6" id="KW-1185">Reference proteome</keyword>
<evidence type="ECO:0000256" key="3">
    <source>
        <dbReference type="PIRSR" id="PIRSR005384-1"/>
    </source>
</evidence>
<dbReference type="InterPro" id="IPR003500">
    <property type="entry name" value="RpiB_LacA_LacB"/>
</dbReference>
<feature type="binding site" evidence="4">
    <location>
        <position position="137"/>
    </location>
    <ligand>
        <name>D-ribulose 5-phosphate</name>
        <dbReference type="ChEBI" id="CHEBI:58121"/>
    </ligand>
</feature>
<dbReference type="GO" id="GO:0016861">
    <property type="term" value="F:intramolecular oxidoreductase activity, interconverting aldoses and ketoses"/>
    <property type="evidence" value="ECO:0007669"/>
    <property type="project" value="UniProtKB-ARBA"/>
</dbReference>
<feature type="binding site" evidence="4">
    <location>
        <begin position="9"/>
        <end position="10"/>
    </location>
    <ligand>
        <name>D-ribulose 5-phosphate</name>
        <dbReference type="ChEBI" id="CHEBI:58121"/>
    </ligand>
</feature>
<sequence>MVTVVMAADHAGFEMKEALKTDVEALGHRVLDVGTDSADSVDYPDFGWRLAAAIRDGRAERGILVCGTGIGISMAANREPKVRAAAVSDATSARLTRLHNDANVLALGARVIGIETARDCVRIFFETEFEGGRHQRRVDKLGLAAQGDEDR</sequence>
<dbReference type="PANTHER" id="PTHR30345:SF0">
    <property type="entry name" value="DNA DAMAGE-REPAIR_TOLERATION PROTEIN DRT102"/>
    <property type="match status" value="1"/>
</dbReference>
<comment type="similarity">
    <text evidence="1">Belongs to the LacAB/RpiB family.</text>
</comment>
<dbReference type="Proteomes" id="UP000229498">
    <property type="component" value="Unassembled WGS sequence"/>
</dbReference>
<dbReference type="PIRSF" id="PIRSF005384">
    <property type="entry name" value="RpiB_LacA_B"/>
    <property type="match status" value="1"/>
</dbReference>
<feature type="binding site" evidence="4">
    <location>
        <begin position="67"/>
        <end position="71"/>
    </location>
    <ligand>
        <name>D-ribulose 5-phosphate</name>
        <dbReference type="ChEBI" id="CHEBI:58121"/>
    </ligand>
</feature>
<evidence type="ECO:0000313" key="5">
    <source>
        <dbReference type="EMBL" id="PJK28685.1"/>
    </source>
</evidence>
<feature type="binding site" evidence="4">
    <location>
        <position position="110"/>
    </location>
    <ligand>
        <name>D-ribulose 5-phosphate</name>
        <dbReference type="ChEBI" id="CHEBI:58121"/>
    </ligand>
</feature>
<evidence type="ECO:0000256" key="4">
    <source>
        <dbReference type="PIRSR" id="PIRSR005384-2"/>
    </source>
</evidence>
<dbReference type="OrthoDB" id="1778624at2"/>
<dbReference type="SUPFAM" id="SSF89623">
    <property type="entry name" value="Ribose/Galactose isomerase RpiB/AlsB"/>
    <property type="match status" value="1"/>
</dbReference>
<reference evidence="5 6" key="1">
    <citation type="submission" date="2017-11" db="EMBL/GenBank/DDBJ databases">
        <title>Draft genome sequence of Rhizobiales bacterium SY3-13.</title>
        <authorList>
            <person name="Sun C."/>
        </authorList>
    </citation>
    <scope>NUCLEOTIDE SEQUENCE [LARGE SCALE GENOMIC DNA]</scope>
    <source>
        <strain evidence="5 6">SY3-13</strain>
    </source>
</reference>
<evidence type="ECO:0000256" key="2">
    <source>
        <dbReference type="ARBA" id="ARBA00023235"/>
    </source>
</evidence>
<dbReference type="GO" id="GO:0005975">
    <property type="term" value="P:carbohydrate metabolic process"/>
    <property type="evidence" value="ECO:0007669"/>
    <property type="project" value="InterPro"/>
</dbReference>
<evidence type="ECO:0000256" key="1">
    <source>
        <dbReference type="ARBA" id="ARBA00008754"/>
    </source>
</evidence>
<name>A0A2M9FYZ6_9PROT</name>
<evidence type="ECO:0000313" key="6">
    <source>
        <dbReference type="Proteomes" id="UP000229498"/>
    </source>
</evidence>
<dbReference type="PANTHER" id="PTHR30345">
    <property type="entry name" value="RIBOSE-5-PHOSPHATE ISOMERASE B"/>
    <property type="match status" value="1"/>
</dbReference>
<dbReference type="RefSeq" id="WP_109792355.1">
    <property type="nucleotide sequence ID" value="NZ_PHIG01000039.1"/>
</dbReference>
<dbReference type="InterPro" id="IPR004785">
    <property type="entry name" value="RpiB"/>
</dbReference>
<dbReference type="AlphaFoldDB" id="A0A2M9FYZ6"/>
<proteinExistence type="inferred from homology"/>